<dbReference type="InterPro" id="IPR003507">
    <property type="entry name" value="S66_fam"/>
</dbReference>
<dbReference type="Gene3D" id="3.40.50.10740">
    <property type="entry name" value="Class I glutamine amidotransferase-like"/>
    <property type="match status" value="1"/>
</dbReference>
<keyword evidence="5" id="KW-0645">Protease</keyword>
<proteinExistence type="inferred from homology"/>
<dbReference type="EMBL" id="VIVQ01000001">
    <property type="protein sequence ID" value="TWE11873.1"/>
    <property type="molecule type" value="Genomic_DNA"/>
</dbReference>
<protein>
    <submittedName>
        <fullName evidence="5">Muramoyltetrapeptide carboxypeptidase LdcA involved in peptidoglycan recycling</fullName>
    </submittedName>
</protein>
<dbReference type="SUPFAM" id="SSF141986">
    <property type="entry name" value="LD-carboxypeptidase A C-terminal domain-like"/>
    <property type="match status" value="1"/>
</dbReference>
<evidence type="ECO:0000313" key="5">
    <source>
        <dbReference type="EMBL" id="TWE11873.1"/>
    </source>
</evidence>
<dbReference type="InterPro" id="IPR027461">
    <property type="entry name" value="Carboxypeptidase_A_C_sf"/>
</dbReference>
<dbReference type="AlphaFoldDB" id="A0A561E8E1"/>
<dbReference type="InterPro" id="IPR029062">
    <property type="entry name" value="Class_I_gatase-like"/>
</dbReference>
<dbReference type="GO" id="GO:0004180">
    <property type="term" value="F:carboxypeptidase activity"/>
    <property type="evidence" value="ECO:0007669"/>
    <property type="project" value="UniProtKB-KW"/>
</dbReference>
<dbReference type="Proteomes" id="UP000318297">
    <property type="component" value="Unassembled WGS sequence"/>
</dbReference>
<sequence>MPQSRPLPPPVRSGDRVAVVSPSWAAPHFFPQVHDRAIQRLHDEFGLHPVEFATTRAPSSPAARAADLNAAFADPTITAVISTIGGDDQITVLRHLDMSVITTNPKRFLGYSDNTNLLNYLWFHGIAGVYGGSTQVHFGPVPDPEHLDSLRAALFGTDHVLVPPTRTRDVGLRWDDPDVLVTPAPDLPAEPWTWHCDTTAVTAPTWGGCLEIVEWTLATNQWMHSTEEYVGAILMLEISEDQPSPTEVGYLLRNLGERGILGGASAVLWARPPVSDHDHPSTATEAAAVREQYRDVVTTTIDTYAPGIPVVLDVDFGHTGPQLLLPYGGPVTVDGRTHTITAHFGE</sequence>
<dbReference type="InterPro" id="IPR027478">
    <property type="entry name" value="LdcA_N"/>
</dbReference>
<evidence type="ECO:0000259" key="3">
    <source>
        <dbReference type="Pfam" id="PF02016"/>
    </source>
</evidence>
<comment type="similarity">
    <text evidence="1">Belongs to the peptidase S66 family.</text>
</comment>
<organism evidence="5 6">
    <name type="scientific">Rudaeicoccus suwonensis</name>
    <dbReference type="NCBI Taxonomy" id="657409"/>
    <lineage>
        <taxon>Bacteria</taxon>
        <taxon>Bacillati</taxon>
        <taxon>Actinomycetota</taxon>
        <taxon>Actinomycetes</taxon>
        <taxon>Micrococcales</taxon>
        <taxon>Dermacoccaceae</taxon>
        <taxon>Rudaeicoccus</taxon>
    </lineage>
</organism>
<dbReference type="OrthoDB" id="9807329at2"/>
<evidence type="ECO:0000313" key="6">
    <source>
        <dbReference type="Proteomes" id="UP000318297"/>
    </source>
</evidence>
<dbReference type="InterPro" id="IPR040449">
    <property type="entry name" value="Peptidase_S66_N"/>
</dbReference>
<dbReference type="Pfam" id="PF02016">
    <property type="entry name" value="Peptidase_S66"/>
    <property type="match status" value="1"/>
</dbReference>
<dbReference type="Gene3D" id="3.50.30.60">
    <property type="entry name" value="LD-carboxypeptidase A C-terminal domain-like"/>
    <property type="match status" value="1"/>
</dbReference>
<accession>A0A561E8E1</accession>
<evidence type="ECO:0000259" key="4">
    <source>
        <dbReference type="Pfam" id="PF17676"/>
    </source>
</evidence>
<dbReference type="PANTHER" id="PTHR30237">
    <property type="entry name" value="MURAMOYLTETRAPEPTIDE CARBOXYPEPTIDASE"/>
    <property type="match status" value="1"/>
</dbReference>
<feature type="domain" description="LD-carboxypeptidase C-terminal" evidence="4">
    <location>
        <begin position="203"/>
        <end position="333"/>
    </location>
</feature>
<keyword evidence="2" id="KW-0378">Hydrolase</keyword>
<name>A0A561E8E1_9MICO</name>
<dbReference type="SUPFAM" id="SSF52317">
    <property type="entry name" value="Class I glutamine amidotransferase-like"/>
    <property type="match status" value="1"/>
</dbReference>
<evidence type="ECO:0000256" key="2">
    <source>
        <dbReference type="ARBA" id="ARBA00022801"/>
    </source>
</evidence>
<comment type="caution">
    <text evidence="5">The sequence shown here is derived from an EMBL/GenBank/DDBJ whole genome shotgun (WGS) entry which is preliminary data.</text>
</comment>
<evidence type="ECO:0000256" key="1">
    <source>
        <dbReference type="ARBA" id="ARBA00010233"/>
    </source>
</evidence>
<gene>
    <name evidence="5" type="ORF">BKA23_0666</name>
</gene>
<dbReference type="InterPro" id="IPR040921">
    <property type="entry name" value="Peptidase_S66C"/>
</dbReference>
<feature type="domain" description="LD-carboxypeptidase N-terminal" evidence="3">
    <location>
        <begin position="17"/>
        <end position="131"/>
    </location>
</feature>
<dbReference type="Pfam" id="PF17676">
    <property type="entry name" value="Peptidase_S66C"/>
    <property type="match status" value="1"/>
</dbReference>
<keyword evidence="6" id="KW-1185">Reference proteome</keyword>
<keyword evidence="5" id="KW-0121">Carboxypeptidase</keyword>
<reference evidence="5 6" key="1">
    <citation type="submission" date="2019-06" db="EMBL/GenBank/DDBJ databases">
        <title>Sequencing the genomes of 1000 actinobacteria strains.</title>
        <authorList>
            <person name="Klenk H.-P."/>
        </authorList>
    </citation>
    <scope>NUCLEOTIDE SEQUENCE [LARGE SCALE GENOMIC DNA]</scope>
    <source>
        <strain evidence="5 6">DSM 19560</strain>
    </source>
</reference>
<dbReference type="PANTHER" id="PTHR30237:SF4">
    <property type="entry name" value="LD-CARBOXYPEPTIDASE C-TERMINAL DOMAIN-CONTAINING PROTEIN"/>
    <property type="match status" value="1"/>
</dbReference>